<evidence type="ECO:0000256" key="4">
    <source>
        <dbReference type="SAM" id="MobiDB-lite"/>
    </source>
</evidence>
<evidence type="ECO:0000259" key="6">
    <source>
        <dbReference type="PROSITE" id="PS50111"/>
    </source>
</evidence>
<evidence type="ECO:0000256" key="1">
    <source>
        <dbReference type="ARBA" id="ARBA00023224"/>
    </source>
</evidence>
<dbReference type="RefSeq" id="WP_154809756.1">
    <property type="nucleotide sequence ID" value="NZ_VIAQ01000015.1"/>
</dbReference>
<dbReference type="Gene3D" id="1.20.1440.210">
    <property type="match status" value="2"/>
</dbReference>
<evidence type="ECO:0000256" key="2">
    <source>
        <dbReference type="ARBA" id="ARBA00029447"/>
    </source>
</evidence>
<dbReference type="InterPro" id="IPR004089">
    <property type="entry name" value="MCPsignal_dom"/>
</dbReference>
<sequence>MLDDFKTKLEEMKLKHILAGSFAILLLLTVFVGYIGYSGMQGVDDRVVKADDMNRLVKYMKDARFSEATYQLTFDSEYADEVDQHVAEIVAQTESSKELFTDPVNDQQMDDVKVAALNYQAAFNNYVELEEQKEDAEQALVAQGLVLGGLMNDLMESQNEDYIQALEQNAGTVVLEEEFENIELINEMNQLNLESRGERLRFMLHVDQQYANNVNDIMDEIIANAETLDSIFQTQEDKEAVEAIIAAATTYKADFNAYVSYSEQQVEASEAMHEAALEVESITGGARADQKAKMEDEITSSTVIMVVSILVALILGIIMAAFLIKMITRSVNVVVDAANRVADGDLTLELQDAADNELGQLSNAIKKMVGNLTSLLGDVQMGASKVASTAEEISASSEEVTATSSQISETVNEISNGAQIQSAKAMDVSTAMNDMSISVQDIAANAQNAAQNAGMASETIREIGNESEKLLVQMDEIQNAVSASANVIRNLDGKSKQIGEIVNLITSIADQTNLLALNAAIEAARAGEHGKGFAVVADEVRKLAEDSSSAAQEIALLIQEIQNGSHEAADAMDKGTDKVSVGAQALKDTVEAVRSIVAGSEEIARMAQEIAAAAEEQAASIEEVTASVEEVSSVSEQSAAGTEQASASVQEQTASMQELSASAQQLAELAQILTQGAAKFRLN</sequence>
<evidence type="ECO:0000313" key="9">
    <source>
        <dbReference type="EMBL" id="TQD25030.1"/>
    </source>
</evidence>
<accession>A0A7Z8KMT2</accession>
<feature type="domain" description="HAMP" evidence="7">
    <location>
        <begin position="325"/>
        <end position="377"/>
    </location>
</feature>
<reference evidence="9 10" key="1">
    <citation type="submission" date="2019-06" db="EMBL/GenBank/DDBJ databases">
        <title>Draft genome sequence of Methanolobus vulcani B1d.</title>
        <authorList>
            <person name="Creighbaum A.J."/>
            <person name="Ticak T."/>
            <person name="Hariraju D."/>
            <person name="Arivett B.A."/>
            <person name="Ferguson D.J.Jr."/>
        </authorList>
    </citation>
    <scope>NUCLEOTIDE SEQUENCE [LARGE SCALE GENOMIC DNA]</scope>
    <source>
        <strain evidence="9 10">B1d</strain>
    </source>
</reference>
<dbReference type="GO" id="GO:0016020">
    <property type="term" value="C:membrane"/>
    <property type="evidence" value="ECO:0007669"/>
    <property type="project" value="InterPro"/>
</dbReference>
<proteinExistence type="inferred from homology"/>
<comment type="caution">
    <text evidence="9">The sequence shown here is derived from an EMBL/GenBank/DDBJ whole genome shotgun (WGS) entry which is preliminary data.</text>
</comment>
<dbReference type="CDD" id="cd06225">
    <property type="entry name" value="HAMP"/>
    <property type="match status" value="1"/>
</dbReference>
<dbReference type="InterPro" id="IPR003660">
    <property type="entry name" value="HAMP_dom"/>
</dbReference>
<evidence type="ECO:0000256" key="5">
    <source>
        <dbReference type="SAM" id="Phobius"/>
    </source>
</evidence>
<dbReference type="GO" id="GO:0006935">
    <property type="term" value="P:chemotaxis"/>
    <property type="evidence" value="ECO:0007669"/>
    <property type="project" value="InterPro"/>
</dbReference>
<keyword evidence="5" id="KW-0472">Membrane</keyword>
<dbReference type="AlphaFoldDB" id="A0A7Z8KMT2"/>
<name>A0A7Z8KMT2_9EURY</name>
<dbReference type="PANTHER" id="PTHR32089">
    <property type="entry name" value="METHYL-ACCEPTING CHEMOTAXIS PROTEIN MCPB"/>
    <property type="match status" value="1"/>
</dbReference>
<keyword evidence="5" id="KW-1133">Transmembrane helix</keyword>
<dbReference type="Proteomes" id="UP000319335">
    <property type="component" value="Unassembled WGS sequence"/>
</dbReference>
<gene>
    <name evidence="9" type="ORF">FKV42_08190</name>
</gene>
<evidence type="ECO:0000259" key="7">
    <source>
        <dbReference type="PROSITE" id="PS50885"/>
    </source>
</evidence>
<dbReference type="Pfam" id="PF00015">
    <property type="entry name" value="MCPsignal"/>
    <property type="match status" value="1"/>
</dbReference>
<dbReference type="SUPFAM" id="SSF58104">
    <property type="entry name" value="Methyl-accepting chemotaxis protein (MCP) signaling domain"/>
    <property type="match status" value="1"/>
</dbReference>
<feature type="region of interest" description="Disordered" evidence="4">
    <location>
        <begin position="632"/>
        <end position="651"/>
    </location>
</feature>
<dbReference type="OrthoDB" id="8523at2157"/>
<dbReference type="SMART" id="SM00283">
    <property type="entry name" value="MA"/>
    <property type="match status" value="1"/>
</dbReference>
<evidence type="ECO:0000259" key="8">
    <source>
        <dbReference type="PROSITE" id="PS51753"/>
    </source>
</evidence>
<evidence type="ECO:0000256" key="3">
    <source>
        <dbReference type="PROSITE-ProRule" id="PRU00284"/>
    </source>
</evidence>
<feature type="transmembrane region" description="Helical" evidence="5">
    <location>
        <begin position="303"/>
        <end position="324"/>
    </location>
</feature>
<keyword evidence="5" id="KW-0812">Transmembrane</keyword>
<dbReference type="PROSITE" id="PS50111">
    <property type="entry name" value="CHEMOTAXIS_TRANSDUC_2"/>
    <property type="match status" value="1"/>
</dbReference>
<feature type="domain" description="Methyl-accepting transducer" evidence="6">
    <location>
        <begin position="396"/>
        <end position="632"/>
    </location>
</feature>
<dbReference type="Gene3D" id="1.10.287.950">
    <property type="entry name" value="Methyl-accepting chemotaxis protein"/>
    <property type="match status" value="1"/>
</dbReference>
<dbReference type="Pfam" id="PF16591">
    <property type="entry name" value="HBM"/>
    <property type="match status" value="1"/>
</dbReference>
<dbReference type="Gene3D" id="1.10.8.500">
    <property type="entry name" value="HAMP domain in histidine kinase"/>
    <property type="match status" value="1"/>
</dbReference>
<dbReference type="PANTHER" id="PTHR32089:SF112">
    <property type="entry name" value="LYSOZYME-LIKE PROTEIN-RELATED"/>
    <property type="match status" value="1"/>
</dbReference>
<feature type="domain" description="HBM" evidence="8">
    <location>
        <begin position="45"/>
        <end position="298"/>
    </location>
</feature>
<evidence type="ECO:0000313" key="10">
    <source>
        <dbReference type="Proteomes" id="UP000319335"/>
    </source>
</evidence>
<dbReference type="GO" id="GO:0004888">
    <property type="term" value="F:transmembrane signaling receptor activity"/>
    <property type="evidence" value="ECO:0007669"/>
    <property type="project" value="InterPro"/>
</dbReference>
<dbReference type="Pfam" id="PF00672">
    <property type="entry name" value="HAMP"/>
    <property type="match status" value="1"/>
</dbReference>
<dbReference type="GO" id="GO:0007165">
    <property type="term" value="P:signal transduction"/>
    <property type="evidence" value="ECO:0007669"/>
    <property type="project" value="UniProtKB-KW"/>
</dbReference>
<dbReference type="EMBL" id="VIAQ01000015">
    <property type="protein sequence ID" value="TQD25030.1"/>
    <property type="molecule type" value="Genomic_DNA"/>
</dbReference>
<feature type="compositionally biased region" description="Polar residues" evidence="4">
    <location>
        <begin position="641"/>
        <end position="651"/>
    </location>
</feature>
<protein>
    <submittedName>
        <fullName evidence="9">HAMP domain-containing protein</fullName>
    </submittedName>
</protein>
<dbReference type="InterPro" id="IPR004090">
    <property type="entry name" value="Chemotax_Me-accpt_rcpt"/>
</dbReference>
<comment type="similarity">
    <text evidence="2">Belongs to the methyl-accepting chemotaxis (MCP) protein family.</text>
</comment>
<dbReference type="PROSITE" id="PS50885">
    <property type="entry name" value="HAMP"/>
    <property type="match status" value="1"/>
</dbReference>
<keyword evidence="10" id="KW-1185">Reference proteome</keyword>
<dbReference type="PRINTS" id="PR00260">
    <property type="entry name" value="CHEMTRNSDUCR"/>
</dbReference>
<dbReference type="InterPro" id="IPR032255">
    <property type="entry name" value="HBM"/>
</dbReference>
<dbReference type="SMART" id="SM01358">
    <property type="entry name" value="HBM"/>
    <property type="match status" value="1"/>
</dbReference>
<feature type="transmembrane region" description="Helical" evidence="5">
    <location>
        <begin position="16"/>
        <end position="37"/>
    </location>
</feature>
<organism evidence="9 10">
    <name type="scientific">Methanolobus vulcani</name>
    <dbReference type="NCBI Taxonomy" id="38026"/>
    <lineage>
        <taxon>Archaea</taxon>
        <taxon>Methanobacteriati</taxon>
        <taxon>Methanobacteriota</taxon>
        <taxon>Stenosarchaea group</taxon>
        <taxon>Methanomicrobia</taxon>
        <taxon>Methanosarcinales</taxon>
        <taxon>Methanosarcinaceae</taxon>
        <taxon>Methanolobus</taxon>
    </lineage>
</organism>
<dbReference type="SMART" id="SM00304">
    <property type="entry name" value="HAMP"/>
    <property type="match status" value="1"/>
</dbReference>
<dbReference type="PROSITE" id="PS51753">
    <property type="entry name" value="HBM"/>
    <property type="match status" value="1"/>
</dbReference>
<keyword evidence="1 3" id="KW-0807">Transducer</keyword>